<name>A0A934KNP7_9FLAO</name>
<evidence type="ECO:0008006" key="4">
    <source>
        <dbReference type="Google" id="ProtNLM"/>
    </source>
</evidence>
<feature type="compositionally biased region" description="Acidic residues" evidence="1">
    <location>
        <begin position="161"/>
        <end position="177"/>
    </location>
</feature>
<accession>A0A934KNP7</accession>
<dbReference type="EMBL" id="JAEHJZ010000025">
    <property type="protein sequence ID" value="MBJ7881059.1"/>
    <property type="molecule type" value="Genomic_DNA"/>
</dbReference>
<dbReference type="Proteomes" id="UP000662373">
    <property type="component" value="Unassembled WGS sequence"/>
</dbReference>
<keyword evidence="3" id="KW-1185">Reference proteome</keyword>
<gene>
    <name evidence="2" type="ORF">JEM65_10435</name>
</gene>
<comment type="caution">
    <text evidence="2">The sequence shown here is derived from an EMBL/GenBank/DDBJ whole genome shotgun (WGS) entry which is preliminary data.</text>
</comment>
<dbReference type="PROSITE" id="PS51257">
    <property type="entry name" value="PROKAR_LIPOPROTEIN"/>
    <property type="match status" value="1"/>
</dbReference>
<evidence type="ECO:0000313" key="3">
    <source>
        <dbReference type="Proteomes" id="UP000662373"/>
    </source>
</evidence>
<feature type="region of interest" description="Disordered" evidence="1">
    <location>
        <begin position="131"/>
        <end position="215"/>
    </location>
</feature>
<dbReference type="RefSeq" id="WP_199599175.1">
    <property type="nucleotide sequence ID" value="NZ_JAEHJZ010000025.1"/>
</dbReference>
<feature type="compositionally biased region" description="Acidic residues" evidence="1">
    <location>
        <begin position="132"/>
        <end position="152"/>
    </location>
</feature>
<protein>
    <recommendedName>
        <fullName evidence="4">Calcium-binding protein</fullName>
    </recommendedName>
</protein>
<sequence>MQKIVYLLSLCVALTACDDGDIMEVELAFDKQLFRCELNPESYFLYDIKTDPSESLSLIFPNNTTTKLIFNPETNNYTSTFEINGSGTKFNYRTYDGDPKKVICNLLPDANTNILKDYAATSGTVTTLTTFIDDDDDGIPSDFEDDNLDGDNDPATNPTDSDGDGIPDYLDDDDDNDNVLTKNEGHNYTEVDGLSKAQDTDGDGTPDYLDNDDDGDDVLTRFEDENQDGNPMNDRDEATLTPAVPRYLNKVATDVYDYQLFNKNTYQRITTVKFQIKNVNLDIISLTDIDFGTYTNTTTIEIANENE</sequence>
<evidence type="ECO:0000313" key="2">
    <source>
        <dbReference type="EMBL" id="MBJ7881059.1"/>
    </source>
</evidence>
<evidence type="ECO:0000256" key="1">
    <source>
        <dbReference type="SAM" id="MobiDB-lite"/>
    </source>
</evidence>
<feature type="compositionally biased region" description="Acidic residues" evidence="1">
    <location>
        <begin position="200"/>
        <end position="215"/>
    </location>
</feature>
<proteinExistence type="predicted"/>
<organism evidence="2 3">
    <name type="scientific">Gelidibacter salicanalis</name>
    <dbReference type="NCBI Taxonomy" id="291193"/>
    <lineage>
        <taxon>Bacteria</taxon>
        <taxon>Pseudomonadati</taxon>
        <taxon>Bacteroidota</taxon>
        <taxon>Flavobacteriia</taxon>
        <taxon>Flavobacteriales</taxon>
        <taxon>Flavobacteriaceae</taxon>
        <taxon>Gelidibacter</taxon>
    </lineage>
</organism>
<dbReference type="AlphaFoldDB" id="A0A934KNP7"/>
<reference evidence="2 3" key="1">
    <citation type="submission" date="2020-09" db="EMBL/GenBank/DDBJ databases">
        <title>Draft genome of Gelidibacter salicanalis PAMC21136.</title>
        <authorList>
            <person name="Park H."/>
        </authorList>
    </citation>
    <scope>NUCLEOTIDE SEQUENCE [LARGE SCALE GENOMIC DNA]</scope>
    <source>
        <strain evidence="2 3">PAMC21136</strain>
    </source>
</reference>